<sequence length="88" mass="10053">MPFILAVQTSMPGFYEKMETRLRTVEQGADTIVWLAASPAAKTHKSGLFFQDRHPTSTHLPLSFTKSRPEQDQQLMDKLDEMAARCRQ</sequence>
<accession>A0A9D4JH80</accession>
<comment type="caution">
    <text evidence="1">The sequence shown here is derived from an EMBL/GenBank/DDBJ whole genome shotgun (WGS) entry which is preliminary data.</text>
</comment>
<protein>
    <submittedName>
        <fullName evidence="1">Uncharacterized protein</fullName>
    </submittedName>
</protein>
<dbReference type="InterPro" id="IPR052992">
    <property type="entry name" value="SDR_member_12"/>
</dbReference>
<dbReference type="PANTHER" id="PTHR44656:SF7">
    <property type="entry name" value="DEHYDROGENASE_REDUCTASE SDR FAMILY MEMBER 12"/>
    <property type="match status" value="1"/>
</dbReference>
<dbReference type="PANTHER" id="PTHR44656">
    <property type="entry name" value="DEHYDROGENASE/REDUCTASE SDR FAMILY MEMBER 12"/>
    <property type="match status" value="1"/>
</dbReference>
<proteinExistence type="predicted"/>
<dbReference type="AlphaFoldDB" id="A0A9D4JH80"/>
<evidence type="ECO:0000313" key="2">
    <source>
        <dbReference type="Proteomes" id="UP000828390"/>
    </source>
</evidence>
<evidence type="ECO:0000313" key="1">
    <source>
        <dbReference type="EMBL" id="KAH3807487.1"/>
    </source>
</evidence>
<dbReference type="EMBL" id="JAIWYP010000006">
    <property type="protein sequence ID" value="KAH3807487.1"/>
    <property type="molecule type" value="Genomic_DNA"/>
</dbReference>
<reference evidence="1" key="2">
    <citation type="submission" date="2020-11" db="EMBL/GenBank/DDBJ databases">
        <authorList>
            <person name="McCartney M.A."/>
            <person name="Auch B."/>
            <person name="Kono T."/>
            <person name="Mallez S."/>
            <person name="Becker A."/>
            <person name="Gohl D.M."/>
            <person name="Silverstein K.A.T."/>
            <person name="Koren S."/>
            <person name="Bechman K.B."/>
            <person name="Herman A."/>
            <person name="Abrahante J.E."/>
            <person name="Garbe J."/>
        </authorList>
    </citation>
    <scope>NUCLEOTIDE SEQUENCE</scope>
    <source>
        <strain evidence="1">Duluth1</strain>
        <tissue evidence="1">Whole animal</tissue>
    </source>
</reference>
<name>A0A9D4JH80_DREPO</name>
<reference evidence="1" key="1">
    <citation type="journal article" date="2019" name="bioRxiv">
        <title>The Genome of the Zebra Mussel, Dreissena polymorpha: A Resource for Invasive Species Research.</title>
        <authorList>
            <person name="McCartney M.A."/>
            <person name="Auch B."/>
            <person name="Kono T."/>
            <person name="Mallez S."/>
            <person name="Zhang Y."/>
            <person name="Obille A."/>
            <person name="Becker A."/>
            <person name="Abrahante J.E."/>
            <person name="Garbe J."/>
            <person name="Badalamenti J.P."/>
            <person name="Herman A."/>
            <person name="Mangelson H."/>
            <person name="Liachko I."/>
            <person name="Sullivan S."/>
            <person name="Sone E.D."/>
            <person name="Koren S."/>
            <person name="Silverstein K.A.T."/>
            <person name="Beckman K.B."/>
            <person name="Gohl D.M."/>
        </authorList>
    </citation>
    <scope>NUCLEOTIDE SEQUENCE</scope>
    <source>
        <strain evidence="1">Duluth1</strain>
        <tissue evidence="1">Whole animal</tissue>
    </source>
</reference>
<keyword evidence="2" id="KW-1185">Reference proteome</keyword>
<dbReference type="Proteomes" id="UP000828390">
    <property type="component" value="Unassembled WGS sequence"/>
</dbReference>
<organism evidence="1 2">
    <name type="scientific">Dreissena polymorpha</name>
    <name type="common">Zebra mussel</name>
    <name type="synonym">Mytilus polymorpha</name>
    <dbReference type="NCBI Taxonomy" id="45954"/>
    <lineage>
        <taxon>Eukaryota</taxon>
        <taxon>Metazoa</taxon>
        <taxon>Spiralia</taxon>
        <taxon>Lophotrochozoa</taxon>
        <taxon>Mollusca</taxon>
        <taxon>Bivalvia</taxon>
        <taxon>Autobranchia</taxon>
        <taxon>Heteroconchia</taxon>
        <taxon>Euheterodonta</taxon>
        <taxon>Imparidentia</taxon>
        <taxon>Neoheterodontei</taxon>
        <taxon>Myida</taxon>
        <taxon>Dreissenoidea</taxon>
        <taxon>Dreissenidae</taxon>
        <taxon>Dreissena</taxon>
    </lineage>
</organism>
<gene>
    <name evidence="1" type="ORF">DPMN_135830</name>
</gene>